<evidence type="ECO:0000313" key="1">
    <source>
        <dbReference type="EMBL" id="QHT92588.1"/>
    </source>
</evidence>
<sequence length="74" mass="9001">MNSHIYTHIDWLYFEPNPTEIYEIVKFDDGNEKYEQYENKWLIFGIWRGKCALVNKVEPEIKINSISSWKTQMK</sequence>
<name>A0A6C0IHA9_9ZZZZ</name>
<proteinExistence type="predicted"/>
<dbReference type="EMBL" id="MN740193">
    <property type="protein sequence ID" value="QHT92588.1"/>
    <property type="molecule type" value="Genomic_DNA"/>
</dbReference>
<organism evidence="1">
    <name type="scientific">viral metagenome</name>
    <dbReference type="NCBI Taxonomy" id="1070528"/>
    <lineage>
        <taxon>unclassified sequences</taxon>
        <taxon>metagenomes</taxon>
        <taxon>organismal metagenomes</taxon>
    </lineage>
</organism>
<reference evidence="1" key="1">
    <citation type="journal article" date="2020" name="Nature">
        <title>Giant virus diversity and host interactions through global metagenomics.</title>
        <authorList>
            <person name="Schulz F."/>
            <person name="Roux S."/>
            <person name="Paez-Espino D."/>
            <person name="Jungbluth S."/>
            <person name="Walsh D.A."/>
            <person name="Denef V.J."/>
            <person name="McMahon K.D."/>
            <person name="Konstantinidis K.T."/>
            <person name="Eloe-Fadrosh E.A."/>
            <person name="Kyrpides N.C."/>
            <person name="Woyke T."/>
        </authorList>
    </citation>
    <scope>NUCLEOTIDE SEQUENCE</scope>
    <source>
        <strain evidence="1">GVMAG-M-3300023184-89</strain>
    </source>
</reference>
<accession>A0A6C0IHA9</accession>
<dbReference type="AlphaFoldDB" id="A0A6C0IHA9"/>
<protein>
    <submittedName>
        <fullName evidence="1">Uncharacterized protein</fullName>
    </submittedName>
</protein>